<sequence>MPIPAKPVIGVIACNRMVEGEAALTVKARYVEAVQKYAGAIPLICPSIDDAAQAETIISRLDAILLTGSNSNIEPSRYGAETGRAPFDPNRDGMSHALILAAIAARKPVFGVCRGLQEINVALGGTLVDQRDGGTIEHPHHAPDGVSLEEMFGFGHEVAVEPGTVLAEVTGATRLPVNSVHYQMIGALGEGLVVNARAEDGVVEAVSSAPDASPILAVQWHPEWRPDNRPHDLAFWRRVGEISRD</sequence>
<accession>A0AA41QRB4</accession>
<dbReference type="CDD" id="cd01745">
    <property type="entry name" value="GATase1_2"/>
    <property type="match status" value="1"/>
</dbReference>
<dbReference type="GO" id="GO:0033969">
    <property type="term" value="F:gamma-glutamyl-gamma-aminobutyrate hydrolase activity"/>
    <property type="evidence" value="ECO:0007669"/>
    <property type="project" value="TreeGrafter"/>
</dbReference>
<protein>
    <submittedName>
        <fullName evidence="1">Gamma-glutamyl-gamma-aminobutyrate hydrolase family protein</fullName>
    </submittedName>
</protein>
<dbReference type="AlphaFoldDB" id="A0AA41QRB4"/>
<reference evidence="1" key="1">
    <citation type="submission" date="2022-03" db="EMBL/GenBank/DDBJ databases">
        <title>The complete genome sequence of a Methyloterrigena soli.</title>
        <authorList>
            <person name="Zi Z."/>
        </authorList>
    </citation>
    <scope>NUCLEOTIDE SEQUENCE</scope>
    <source>
        <strain evidence="1">M48</strain>
    </source>
</reference>
<dbReference type="PROSITE" id="PS51273">
    <property type="entry name" value="GATASE_TYPE_1"/>
    <property type="match status" value="1"/>
</dbReference>
<dbReference type="InterPro" id="IPR011697">
    <property type="entry name" value="Peptidase_C26"/>
</dbReference>
<dbReference type="PANTHER" id="PTHR43235">
    <property type="entry name" value="GLUTAMINE AMIDOTRANSFERASE PB2B2.05-RELATED"/>
    <property type="match status" value="1"/>
</dbReference>
<dbReference type="SUPFAM" id="SSF52317">
    <property type="entry name" value="Class I glutamine amidotransferase-like"/>
    <property type="match status" value="1"/>
</dbReference>
<dbReference type="EMBL" id="JALAZD010000005">
    <property type="protein sequence ID" value="MCI0129379.1"/>
    <property type="molecule type" value="Genomic_DNA"/>
</dbReference>
<dbReference type="InterPro" id="IPR029062">
    <property type="entry name" value="Class_I_gatase-like"/>
</dbReference>
<keyword evidence="1" id="KW-0378">Hydrolase</keyword>
<name>A0AA41QRB4_9HYPH</name>
<dbReference type="GO" id="GO:0006598">
    <property type="term" value="P:polyamine catabolic process"/>
    <property type="evidence" value="ECO:0007669"/>
    <property type="project" value="TreeGrafter"/>
</dbReference>
<organism evidence="1 2">
    <name type="scientific">Paradevosia shaoguanensis</name>
    <dbReference type="NCBI Taxonomy" id="1335043"/>
    <lineage>
        <taxon>Bacteria</taxon>
        <taxon>Pseudomonadati</taxon>
        <taxon>Pseudomonadota</taxon>
        <taxon>Alphaproteobacteria</taxon>
        <taxon>Hyphomicrobiales</taxon>
        <taxon>Devosiaceae</taxon>
        <taxon>Paradevosia</taxon>
    </lineage>
</organism>
<evidence type="ECO:0000313" key="1">
    <source>
        <dbReference type="EMBL" id="MCI0129379.1"/>
    </source>
</evidence>
<evidence type="ECO:0000313" key="2">
    <source>
        <dbReference type="Proteomes" id="UP001156140"/>
    </source>
</evidence>
<dbReference type="GO" id="GO:0005829">
    <property type="term" value="C:cytosol"/>
    <property type="evidence" value="ECO:0007669"/>
    <property type="project" value="TreeGrafter"/>
</dbReference>
<keyword evidence="2" id="KW-1185">Reference proteome</keyword>
<proteinExistence type="predicted"/>
<gene>
    <name evidence="1" type="ORF">ML536_21295</name>
</gene>
<dbReference type="Proteomes" id="UP001156140">
    <property type="component" value="Unassembled WGS sequence"/>
</dbReference>
<comment type="caution">
    <text evidence="1">The sequence shown here is derived from an EMBL/GenBank/DDBJ whole genome shotgun (WGS) entry which is preliminary data.</text>
</comment>
<dbReference type="RefSeq" id="WP_281737281.1">
    <property type="nucleotide sequence ID" value="NZ_JAKETQ010000005.1"/>
</dbReference>
<dbReference type="PANTHER" id="PTHR43235:SF1">
    <property type="entry name" value="GLUTAMINE AMIDOTRANSFERASE PB2B2.05-RELATED"/>
    <property type="match status" value="1"/>
</dbReference>
<dbReference type="Pfam" id="PF07722">
    <property type="entry name" value="Peptidase_C26"/>
    <property type="match status" value="1"/>
</dbReference>
<dbReference type="InterPro" id="IPR044668">
    <property type="entry name" value="PuuD-like"/>
</dbReference>
<dbReference type="Gene3D" id="3.40.50.880">
    <property type="match status" value="1"/>
</dbReference>